<accession>A0ABU2SKT0</accession>
<organism evidence="2 3">
    <name type="scientific">Streptomyces hesseae</name>
    <dbReference type="NCBI Taxonomy" id="3075519"/>
    <lineage>
        <taxon>Bacteria</taxon>
        <taxon>Bacillati</taxon>
        <taxon>Actinomycetota</taxon>
        <taxon>Actinomycetes</taxon>
        <taxon>Kitasatosporales</taxon>
        <taxon>Streptomycetaceae</taxon>
        <taxon>Streptomyces</taxon>
    </lineage>
</organism>
<dbReference type="Proteomes" id="UP001180531">
    <property type="component" value="Unassembled WGS sequence"/>
</dbReference>
<dbReference type="PROSITE" id="PS51257">
    <property type="entry name" value="PROKAR_LIPOPROTEIN"/>
    <property type="match status" value="1"/>
</dbReference>
<feature type="signal peptide" evidence="1">
    <location>
        <begin position="1"/>
        <end position="26"/>
    </location>
</feature>
<comment type="caution">
    <text evidence="2">The sequence shown here is derived from an EMBL/GenBank/DDBJ whole genome shotgun (WGS) entry which is preliminary data.</text>
</comment>
<name>A0ABU2SKT0_9ACTN</name>
<feature type="chain" id="PRO_5047219033" description="Lipoprotein" evidence="1">
    <location>
        <begin position="27"/>
        <end position="194"/>
    </location>
</feature>
<dbReference type="RefSeq" id="WP_311609667.1">
    <property type="nucleotide sequence ID" value="NZ_JAVRFI010000004.1"/>
</dbReference>
<evidence type="ECO:0000313" key="3">
    <source>
        <dbReference type="Proteomes" id="UP001180531"/>
    </source>
</evidence>
<gene>
    <name evidence="2" type="ORF">RM609_09975</name>
</gene>
<evidence type="ECO:0000256" key="1">
    <source>
        <dbReference type="SAM" id="SignalP"/>
    </source>
</evidence>
<proteinExistence type="predicted"/>
<evidence type="ECO:0008006" key="4">
    <source>
        <dbReference type="Google" id="ProtNLM"/>
    </source>
</evidence>
<reference evidence="2" key="1">
    <citation type="submission" date="2024-05" db="EMBL/GenBank/DDBJ databases">
        <title>30 novel species of actinomycetes from the DSMZ collection.</title>
        <authorList>
            <person name="Nouioui I."/>
        </authorList>
    </citation>
    <scope>NUCLEOTIDE SEQUENCE</scope>
    <source>
        <strain evidence="2">DSM 40473</strain>
    </source>
</reference>
<keyword evidence="3" id="KW-1185">Reference proteome</keyword>
<dbReference type="EMBL" id="JAVRFI010000004">
    <property type="protein sequence ID" value="MDT0449403.1"/>
    <property type="molecule type" value="Genomic_DNA"/>
</dbReference>
<protein>
    <recommendedName>
        <fullName evidence="4">Lipoprotein</fullName>
    </recommendedName>
</protein>
<sequence length="194" mass="20330">MRRRHTEKRRVVAAAALCGALAGVLAGCGVEPTDVIEVGQPAQGAKQPGAPVREARLYFGFPGGLEPRSRPAAGEVGAEEAVVLLLQGPNEAERMQGLFTELPKLPQGAVTVIPLPGTVTIRLPLDPTRFSPIARNQLVCTASHNGVPDDRRPEDVKVDLLGNGKSMKNLVCDNDLLTPRVGTGAPAPSISPSP</sequence>
<evidence type="ECO:0000313" key="2">
    <source>
        <dbReference type="EMBL" id="MDT0449403.1"/>
    </source>
</evidence>
<keyword evidence="1" id="KW-0732">Signal</keyword>